<keyword evidence="7" id="KW-1185">Reference proteome</keyword>
<dbReference type="GO" id="GO:0005759">
    <property type="term" value="C:mitochondrial matrix"/>
    <property type="evidence" value="ECO:0007669"/>
    <property type="project" value="TreeGrafter"/>
</dbReference>
<dbReference type="InterPro" id="IPR045179">
    <property type="entry name" value="YgfZ/GcvT"/>
</dbReference>
<dbReference type="InterPro" id="IPR057460">
    <property type="entry name" value="CAF17_C"/>
</dbReference>
<dbReference type="InterPro" id="IPR017703">
    <property type="entry name" value="YgfZ/GCV_T_CS"/>
</dbReference>
<dbReference type="PANTHER" id="PTHR22602">
    <property type="entry name" value="TRANSFERASE CAF17, MITOCHONDRIAL-RELATED"/>
    <property type="match status" value="1"/>
</dbReference>
<name>A0A0D2PPS0_HYPSF</name>
<dbReference type="SUPFAM" id="SSF103025">
    <property type="entry name" value="Folate-binding domain"/>
    <property type="match status" value="1"/>
</dbReference>
<evidence type="ECO:0000259" key="5">
    <source>
        <dbReference type="Pfam" id="PF25455"/>
    </source>
</evidence>
<dbReference type="Gene3D" id="3.30.1360.120">
    <property type="entry name" value="Probable tRNA modification gtpase trme, domain 1"/>
    <property type="match status" value="1"/>
</dbReference>
<feature type="domain" description="CAF17 C-terminal" evidence="5">
    <location>
        <begin position="249"/>
        <end position="350"/>
    </location>
</feature>
<dbReference type="OMA" id="NMLVAND"/>
<dbReference type="NCBIfam" id="TIGR03317">
    <property type="entry name" value="ygfZ_signature"/>
    <property type="match status" value="1"/>
</dbReference>
<evidence type="ECO:0000256" key="3">
    <source>
        <dbReference type="ARBA" id="ARBA00023128"/>
    </source>
</evidence>
<keyword evidence="2" id="KW-0809">Transit peptide</keyword>
<evidence type="ECO:0000256" key="2">
    <source>
        <dbReference type="ARBA" id="ARBA00022946"/>
    </source>
</evidence>
<evidence type="ECO:0000313" key="6">
    <source>
        <dbReference type="EMBL" id="KJA30136.1"/>
    </source>
</evidence>
<dbReference type="Proteomes" id="UP000054270">
    <property type="component" value="Unassembled WGS sequence"/>
</dbReference>
<proteinExistence type="inferred from homology"/>
<evidence type="ECO:0000256" key="4">
    <source>
        <dbReference type="ARBA" id="ARBA00093447"/>
    </source>
</evidence>
<accession>A0A0D2PPS0</accession>
<protein>
    <recommendedName>
        <fullName evidence="5">CAF17 C-terminal domain-containing protein</fullName>
    </recommendedName>
</protein>
<comment type="subcellular location">
    <subcellularLocation>
        <location evidence="1">Mitochondrion</location>
    </subcellularLocation>
</comment>
<dbReference type="OrthoDB" id="191995at2759"/>
<sequence length="360" mass="40325">MPPPILHALLRATPSIAPISHRGILSINGSQSTEFLNGLVASSVRKPPQSQFSAILHPQGRVMYDIFLYATNEGYLLEYDARTSEAPPLLAYMKRHVLRSKVKIRSVTDEFDVWSAWGSEADRNLETQRDWLWARSGAVEPIWTGSSNWPWGSQNHVIHDRRAVGMGRRLLVRKGDMPQEATSHDILSSDEYLLHRILLGVPEGTPDILPMYAFPMDSNLDVMGALDFRKGCYVGQELTVRTYHTGVIRKRIFPVIIRNLNTTSHELSPVLFGEHSDIKAVSANTDRQGPRPRGTGKLLSSHGGVGLALLRLEHVAGVEKGDLELKLEVADGDKLSRWSIHPWRPDWWPQDTPPSSEITS</sequence>
<keyword evidence="3" id="KW-0496">Mitochondrion</keyword>
<gene>
    <name evidence="6" type="ORF">HYPSUDRAFT_263403</name>
</gene>
<dbReference type="GO" id="GO:0016226">
    <property type="term" value="P:iron-sulfur cluster assembly"/>
    <property type="evidence" value="ECO:0007669"/>
    <property type="project" value="TreeGrafter"/>
</dbReference>
<dbReference type="InterPro" id="IPR027266">
    <property type="entry name" value="TrmE/GcvT-like"/>
</dbReference>
<evidence type="ECO:0000256" key="1">
    <source>
        <dbReference type="ARBA" id="ARBA00004173"/>
    </source>
</evidence>
<evidence type="ECO:0000313" key="7">
    <source>
        <dbReference type="Proteomes" id="UP000054270"/>
    </source>
</evidence>
<dbReference type="EMBL" id="KN817518">
    <property type="protein sequence ID" value="KJA30136.1"/>
    <property type="molecule type" value="Genomic_DNA"/>
</dbReference>
<dbReference type="PANTHER" id="PTHR22602:SF0">
    <property type="entry name" value="TRANSFERASE CAF17, MITOCHONDRIAL-RELATED"/>
    <property type="match status" value="1"/>
</dbReference>
<dbReference type="AlphaFoldDB" id="A0A0D2PPS0"/>
<organism evidence="6 7">
    <name type="scientific">Hypholoma sublateritium (strain FD-334 SS-4)</name>
    <dbReference type="NCBI Taxonomy" id="945553"/>
    <lineage>
        <taxon>Eukaryota</taxon>
        <taxon>Fungi</taxon>
        <taxon>Dikarya</taxon>
        <taxon>Basidiomycota</taxon>
        <taxon>Agaricomycotina</taxon>
        <taxon>Agaricomycetes</taxon>
        <taxon>Agaricomycetidae</taxon>
        <taxon>Agaricales</taxon>
        <taxon>Agaricineae</taxon>
        <taxon>Strophariaceae</taxon>
        <taxon>Hypholoma</taxon>
    </lineage>
</organism>
<reference evidence="7" key="1">
    <citation type="submission" date="2014-04" db="EMBL/GenBank/DDBJ databases">
        <title>Evolutionary Origins and Diversification of the Mycorrhizal Mutualists.</title>
        <authorList>
            <consortium name="DOE Joint Genome Institute"/>
            <consortium name="Mycorrhizal Genomics Consortium"/>
            <person name="Kohler A."/>
            <person name="Kuo A."/>
            <person name="Nagy L.G."/>
            <person name="Floudas D."/>
            <person name="Copeland A."/>
            <person name="Barry K.W."/>
            <person name="Cichocki N."/>
            <person name="Veneault-Fourrey C."/>
            <person name="LaButti K."/>
            <person name="Lindquist E.A."/>
            <person name="Lipzen A."/>
            <person name="Lundell T."/>
            <person name="Morin E."/>
            <person name="Murat C."/>
            <person name="Riley R."/>
            <person name="Ohm R."/>
            <person name="Sun H."/>
            <person name="Tunlid A."/>
            <person name="Henrissat B."/>
            <person name="Grigoriev I.V."/>
            <person name="Hibbett D.S."/>
            <person name="Martin F."/>
        </authorList>
    </citation>
    <scope>NUCLEOTIDE SEQUENCE [LARGE SCALE GENOMIC DNA]</scope>
    <source>
        <strain evidence="7">FD-334 SS-4</strain>
    </source>
</reference>
<dbReference type="STRING" id="945553.A0A0D2PPS0"/>
<comment type="similarity">
    <text evidence="4">Belongs to the GcvT family. CAF17/IBA57 subfamily.</text>
</comment>
<dbReference type="Pfam" id="PF25455">
    <property type="entry name" value="Beta-barrel_CAF17_C"/>
    <property type="match status" value="1"/>
</dbReference>